<evidence type="ECO:0000313" key="5">
    <source>
        <dbReference type="Proteomes" id="UP001431019"/>
    </source>
</evidence>
<keyword evidence="3" id="KW-0808">Transferase</keyword>
<evidence type="ECO:0000256" key="3">
    <source>
        <dbReference type="ARBA" id="ARBA00022679"/>
    </source>
</evidence>
<evidence type="ECO:0000256" key="2">
    <source>
        <dbReference type="ARBA" id="ARBA00022676"/>
    </source>
</evidence>
<keyword evidence="5" id="KW-1185">Reference proteome</keyword>
<reference evidence="4 5" key="1">
    <citation type="submission" date="2021-11" db="EMBL/GenBank/DDBJ databases">
        <authorList>
            <person name="Oh E.-T."/>
            <person name="Kim S.-B."/>
        </authorList>
    </citation>
    <scope>NUCLEOTIDE SEQUENCE [LARGE SCALE GENOMIC DNA]</scope>
    <source>
        <strain evidence="4 5">MMS20-SJTR3</strain>
    </source>
</reference>
<dbReference type="CDD" id="cd02526">
    <property type="entry name" value="GT2_RfbF_like"/>
    <property type="match status" value="1"/>
</dbReference>
<keyword evidence="2" id="KW-0328">Glycosyltransferase</keyword>
<dbReference type="EMBL" id="JAJITD010000003">
    <property type="protein sequence ID" value="MCC8392388.1"/>
    <property type="molecule type" value="Genomic_DNA"/>
</dbReference>
<dbReference type="PANTHER" id="PTHR43179">
    <property type="entry name" value="RHAMNOSYLTRANSFERASE WBBL"/>
    <property type="match status" value="1"/>
</dbReference>
<name>A0ABS8JR95_9BURK</name>
<comment type="caution">
    <text evidence="4">The sequence shown here is derived from an EMBL/GenBank/DDBJ whole genome shotgun (WGS) entry which is preliminary data.</text>
</comment>
<evidence type="ECO:0000256" key="1">
    <source>
        <dbReference type="ARBA" id="ARBA00006739"/>
    </source>
</evidence>
<dbReference type="PANTHER" id="PTHR43179:SF12">
    <property type="entry name" value="GALACTOFURANOSYLTRANSFERASE GLFT2"/>
    <property type="match status" value="1"/>
</dbReference>
<proteinExistence type="inferred from homology"/>
<protein>
    <submittedName>
        <fullName evidence="4">Glycosyltransferase family 2 protein</fullName>
    </submittedName>
</protein>
<evidence type="ECO:0000313" key="4">
    <source>
        <dbReference type="EMBL" id="MCC8392388.1"/>
    </source>
</evidence>
<dbReference type="Proteomes" id="UP001431019">
    <property type="component" value="Unassembled WGS sequence"/>
</dbReference>
<gene>
    <name evidence="4" type="ORF">LJ656_07285</name>
</gene>
<accession>A0ABS8JR95</accession>
<comment type="similarity">
    <text evidence="1">Belongs to the glycosyltransferase 2 family.</text>
</comment>
<dbReference type="SUPFAM" id="SSF53448">
    <property type="entry name" value="Nucleotide-diphospho-sugar transferases"/>
    <property type="match status" value="1"/>
</dbReference>
<dbReference type="InterPro" id="IPR029044">
    <property type="entry name" value="Nucleotide-diphossugar_trans"/>
</dbReference>
<dbReference type="Gene3D" id="3.90.550.10">
    <property type="entry name" value="Spore Coat Polysaccharide Biosynthesis Protein SpsA, Chain A"/>
    <property type="match status" value="1"/>
</dbReference>
<sequence length="308" mass="34777">MGRETIISSQRGAVMKHGTLITLYKPTQEQVDHLVDLPRLSPVVVAVDNSPYVDQQLHTRLTAHGVDVLANRNRGGIAGAFNAGVRFLIDRGCDVFFIFDQDSYIPDDYFDRMLEGCAAVGDPRFLVGPRIFNLNFNRDLPLFTVRRWSAQIKRINDGAHGLLRCSVIISSGTAISLQAYRELGQFREDFFIDHVDAEYCMRAQAHGVPVCVNADVSLPHELGKPPAHRHWPQVDIFDQSALRHYYAARNCILVARDYWRRYPAMLLINLITLKHVAFVLLHATEKRTKLQAILCGVADGLRGRFGRV</sequence>
<organism evidence="4 5">
    <name type="scientific">Paraburkholderia sejongensis</name>
    <dbReference type="NCBI Taxonomy" id="2886946"/>
    <lineage>
        <taxon>Bacteria</taxon>
        <taxon>Pseudomonadati</taxon>
        <taxon>Pseudomonadota</taxon>
        <taxon>Betaproteobacteria</taxon>
        <taxon>Burkholderiales</taxon>
        <taxon>Burkholderiaceae</taxon>
        <taxon>Paraburkholderia</taxon>
    </lineage>
</organism>